<evidence type="ECO:0000313" key="3">
    <source>
        <dbReference type="EMBL" id="MBB5660943.1"/>
    </source>
</evidence>
<sequence length="313" mass="33451">MTSFTTDDIPDLTGRRAIVTGANSGTGFETAKALASKGADVIVAARSHDRAIAAIAQIPAEHPKACLRFEELDLSRQASVTAFAERLLAEGRPIDILVNNAGVMALPARRETEDGFEMQLATNYLGHFALTGRLLPLLQAGTARVVQVSSIAHRQGRIRLDDLNYTQGYDAWPVYAQSKLAMLMFGLELDRRSQANDWGLTSVVAHPGVARTGLIANGPLVGSRIGRSLHRWVVRPLIEPLATHSQAAGALPILMAATAPYIAPGAYLGPTKMREIKGPPGPAVPAEQALNADMAAQLWSTSEALTGLRWGPR</sequence>
<evidence type="ECO:0000313" key="4">
    <source>
        <dbReference type="Proteomes" id="UP000548978"/>
    </source>
</evidence>
<dbReference type="CDD" id="cd05327">
    <property type="entry name" value="retinol-DH_like_SDR_c_like"/>
    <property type="match status" value="1"/>
</dbReference>
<evidence type="ECO:0000256" key="2">
    <source>
        <dbReference type="RuleBase" id="RU000363"/>
    </source>
</evidence>
<dbReference type="PANTHER" id="PTHR43157">
    <property type="entry name" value="PHOSPHATIDYLINOSITOL-GLYCAN BIOSYNTHESIS CLASS F PROTEIN-RELATED"/>
    <property type="match status" value="1"/>
</dbReference>
<proteinExistence type="inferred from homology"/>
<dbReference type="PRINTS" id="PR00081">
    <property type="entry name" value="GDHRDH"/>
</dbReference>
<dbReference type="NCBIfam" id="NF004846">
    <property type="entry name" value="PRK06197.1"/>
    <property type="match status" value="1"/>
</dbReference>
<dbReference type="SUPFAM" id="SSF51735">
    <property type="entry name" value="NAD(P)-binding Rossmann-fold domains"/>
    <property type="match status" value="1"/>
</dbReference>
<protein>
    <submittedName>
        <fullName evidence="3">NAD(P)-dependent dehydrogenase (Short-subunit alcohol dehydrogenase family)</fullName>
    </submittedName>
</protein>
<accession>A0A7W9A491</accession>
<dbReference type="Proteomes" id="UP000548978">
    <property type="component" value="Unassembled WGS sequence"/>
</dbReference>
<dbReference type="RefSeq" id="WP_123287109.1">
    <property type="nucleotide sequence ID" value="NZ_JACIJB010000006.1"/>
</dbReference>
<dbReference type="EMBL" id="JACIJB010000006">
    <property type="protein sequence ID" value="MBB5660943.1"/>
    <property type="molecule type" value="Genomic_DNA"/>
</dbReference>
<dbReference type="NCBIfam" id="NF004513">
    <property type="entry name" value="PRK05854.1"/>
    <property type="match status" value="1"/>
</dbReference>
<dbReference type="AlphaFoldDB" id="A0A7W9A491"/>
<dbReference type="InterPro" id="IPR002347">
    <property type="entry name" value="SDR_fam"/>
</dbReference>
<dbReference type="PRINTS" id="PR00080">
    <property type="entry name" value="SDRFAMILY"/>
</dbReference>
<evidence type="ECO:0000256" key="1">
    <source>
        <dbReference type="ARBA" id="ARBA00023002"/>
    </source>
</evidence>
<dbReference type="OrthoDB" id="109589at2"/>
<dbReference type="PANTHER" id="PTHR43157:SF31">
    <property type="entry name" value="PHOSPHATIDYLINOSITOL-GLYCAN BIOSYNTHESIS CLASS F PROTEIN"/>
    <property type="match status" value="1"/>
</dbReference>
<dbReference type="Pfam" id="PF00106">
    <property type="entry name" value="adh_short"/>
    <property type="match status" value="1"/>
</dbReference>
<keyword evidence="1" id="KW-0560">Oxidoreductase</keyword>
<name>A0A7W9A491_9CAUL</name>
<gene>
    <name evidence="3" type="ORF">FHS65_001696</name>
</gene>
<reference evidence="3 4" key="1">
    <citation type="submission" date="2020-08" db="EMBL/GenBank/DDBJ databases">
        <title>Genomic Encyclopedia of Type Strains, Phase IV (KMG-IV): sequencing the most valuable type-strain genomes for metagenomic binning, comparative biology and taxonomic classification.</title>
        <authorList>
            <person name="Goeker M."/>
        </authorList>
    </citation>
    <scope>NUCLEOTIDE SEQUENCE [LARGE SCALE GENOMIC DNA]</scope>
    <source>
        <strain evidence="3 4">DSM 24448</strain>
    </source>
</reference>
<organism evidence="3 4">
    <name type="scientific">Brevundimonas halotolerans</name>
    <dbReference type="NCBI Taxonomy" id="69670"/>
    <lineage>
        <taxon>Bacteria</taxon>
        <taxon>Pseudomonadati</taxon>
        <taxon>Pseudomonadota</taxon>
        <taxon>Alphaproteobacteria</taxon>
        <taxon>Caulobacterales</taxon>
        <taxon>Caulobacteraceae</taxon>
        <taxon>Brevundimonas</taxon>
    </lineage>
</organism>
<dbReference type="Gene3D" id="3.40.50.720">
    <property type="entry name" value="NAD(P)-binding Rossmann-like Domain"/>
    <property type="match status" value="1"/>
</dbReference>
<comment type="caution">
    <text evidence="3">The sequence shown here is derived from an EMBL/GenBank/DDBJ whole genome shotgun (WGS) entry which is preliminary data.</text>
</comment>
<keyword evidence="4" id="KW-1185">Reference proteome</keyword>
<dbReference type="InterPro" id="IPR036291">
    <property type="entry name" value="NAD(P)-bd_dom_sf"/>
</dbReference>
<comment type="similarity">
    <text evidence="2">Belongs to the short-chain dehydrogenases/reductases (SDR) family.</text>
</comment>
<dbReference type="GO" id="GO:0016491">
    <property type="term" value="F:oxidoreductase activity"/>
    <property type="evidence" value="ECO:0007669"/>
    <property type="project" value="UniProtKB-KW"/>
</dbReference>